<sequence>MINKIRSENPIIHCITNHVVSNFQANGLLAIGASPIMGEAQEEVEELVAISRALSLNIGTLNKDTLDSMVLAGKRANKEKIPVVLDPVGAGATAFRREAVQKLLTEIDVSVLRCNAGELAAIGGVEWASKGVDAGEGNIDLVELATRVAKEYNLVVAVTGETDIVADGSRVEKITGGDPMMGSVTGMGCLLSAVTAAFTAVSPDDPTTAVIEGLKFYGAAGEKAAASSEGPGSFRDTFLDVLFGMEIEEDGFDFEKGEGVDVLWQRSSRY</sequence>
<keyword evidence="9 11" id="KW-0460">Magnesium</keyword>
<dbReference type="EC" id="2.7.1.50" evidence="11"/>
<evidence type="ECO:0000313" key="12">
    <source>
        <dbReference type="EMBL" id="RAZ81500.1"/>
    </source>
</evidence>
<feature type="binding site" evidence="11">
    <location>
        <position position="113"/>
    </location>
    <ligand>
        <name>ATP</name>
        <dbReference type="ChEBI" id="CHEBI:30616"/>
    </ligand>
</feature>
<dbReference type="Pfam" id="PF02110">
    <property type="entry name" value="HK"/>
    <property type="match status" value="1"/>
</dbReference>
<comment type="catalytic activity">
    <reaction evidence="1 11">
        <text>5-(2-hydroxyethyl)-4-methylthiazole + ATP = 4-methyl-5-(2-phosphooxyethyl)-thiazole + ADP + H(+)</text>
        <dbReference type="Rhea" id="RHEA:24212"/>
        <dbReference type="ChEBI" id="CHEBI:15378"/>
        <dbReference type="ChEBI" id="CHEBI:17957"/>
        <dbReference type="ChEBI" id="CHEBI:30616"/>
        <dbReference type="ChEBI" id="CHEBI:58296"/>
        <dbReference type="ChEBI" id="CHEBI:456216"/>
        <dbReference type="EC" id="2.7.1.50"/>
    </reaction>
</comment>
<keyword evidence="10 11" id="KW-0784">Thiamine biosynthesis</keyword>
<keyword evidence="8 11" id="KW-0067">ATP-binding</keyword>
<dbReference type="PIRSF" id="PIRSF000513">
    <property type="entry name" value="Thz_kinase"/>
    <property type="match status" value="1"/>
</dbReference>
<keyword evidence="6 11" id="KW-0547">Nucleotide-binding</keyword>
<dbReference type="GO" id="GO:0000287">
    <property type="term" value="F:magnesium ion binding"/>
    <property type="evidence" value="ECO:0007669"/>
    <property type="project" value="UniProtKB-UniRule"/>
</dbReference>
<evidence type="ECO:0000256" key="5">
    <source>
        <dbReference type="ARBA" id="ARBA00022723"/>
    </source>
</evidence>
<dbReference type="CDD" id="cd01170">
    <property type="entry name" value="THZ_kinase"/>
    <property type="match status" value="1"/>
</dbReference>
<evidence type="ECO:0000256" key="4">
    <source>
        <dbReference type="ARBA" id="ARBA00022679"/>
    </source>
</evidence>
<reference evidence="12 13" key="1">
    <citation type="submission" date="2018-06" db="EMBL/GenBank/DDBJ databases">
        <title>The draft genome sequences of strains SCU63 and S1.</title>
        <authorList>
            <person name="Gan L."/>
        </authorList>
    </citation>
    <scope>NUCLEOTIDE SEQUENCE [LARGE SCALE GENOMIC DNA]</scope>
    <source>
        <strain evidence="12 13">SCU63</strain>
    </source>
</reference>
<evidence type="ECO:0000256" key="11">
    <source>
        <dbReference type="HAMAP-Rule" id="MF_00228"/>
    </source>
</evidence>
<comment type="similarity">
    <text evidence="11">Belongs to the Thz kinase family.</text>
</comment>
<dbReference type="GO" id="GO:0005524">
    <property type="term" value="F:ATP binding"/>
    <property type="evidence" value="ECO:0007669"/>
    <property type="project" value="UniProtKB-UniRule"/>
</dbReference>
<dbReference type="GO" id="GO:0009228">
    <property type="term" value="P:thiamine biosynthetic process"/>
    <property type="evidence" value="ECO:0007669"/>
    <property type="project" value="UniProtKB-KW"/>
</dbReference>
<proteinExistence type="inferred from homology"/>
<dbReference type="AlphaFoldDB" id="A0A365L7X5"/>
<dbReference type="Gene3D" id="3.40.1190.20">
    <property type="match status" value="1"/>
</dbReference>
<protein>
    <recommendedName>
        <fullName evidence="11">Hydroxyethylthiazole kinase</fullName>
        <ecNumber evidence="11">2.7.1.50</ecNumber>
    </recommendedName>
    <alternativeName>
        <fullName evidence="11">4-methyl-5-beta-hydroxyethylthiazole kinase</fullName>
        <shortName evidence="11">TH kinase</shortName>
        <shortName evidence="11">Thz kinase</shortName>
    </alternativeName>
</protein>
<keyword evidence="13" id="KW-1185">Reference proteome</keyword>
<dbReference type="HAMAP" id="MF_00228">
    <property type="entry name" value="Thz_kinase"/>
    <property type="match status" value="1"/>
</dbReference>
<evidence type="ECO:0000256" key="2">
    <source>
        <dbReference type="ARBA" id="ARBA00001946"/>
    </source>
</evidence>
<dbReference type="EMBL" id="QLZR01000001">
    <property type="protein sequence ID" value="RAZ81500.1"/>
    <property type="molecule type" value="Genomic_DNA"/>
</dbReference>
<comment type="pathway">
    <text evidence="3 11">Cofactor biosynthesis; thiamine diphosphate biosynthesis; 4-methyl-5-(2-phosphoethyl)-thiazole from 5-(2-hydroxyethyl)-4-methylthiazole: step 1/1.</text>
</comment>
<comment type="caution">
    <text evidence="12">The sequence shown here is derived from an EMBL/GenBank/DDBJ whole genome shotgun (WGS) entry which is preliminary data.</text>
</comment>
<keyword evidence="4 11" id="KW-0808">Transferase</keyword>
<dbReference type="SUPFAM" id="SSF53613">
    <property type="entry name" value="Ribokinase-like"/>
    <property type="match status" value="1"/>
</dbReference>
<dbReference type="GO" id="GO:0009229">
    <property type="term" value="P:thiamine diphosphate biosynthetic process"/>
    <property type="evidence" value="ECO:0007669"/>
    <property type="project" value="UniProtKB-UniRule"/>
</dbReference>
<keyword evidence="7 11" id="KW-0418">Kinase</keyword>
<comment type="cofactor">
    <cofactor evidence="2 11">
        <name>Mg(2+)</name>
        <dbReference type="ChEBI" id="CHEBI:18420"/>
    </cofactor>
</comment>
<keyword evidence="5 11" id="KW-0479">Metal-binding</keyword>
<evidence type="ECO:0000256" key="8">
    <source>
        <dbReference type="ARBA" id="ARBA00022840"/>
    </source>
</evidence>
<dbReference type="NCBIfam" id="NF006830">
    <property type="entry name" value="PRK09355.1"/>
    <property type="match status" value="1"/>
</dbReference>
<dbReference type="NCBIfam" id="TIGR00694">
    <property type="entry name" value="thiM"/>
    <property type="match status" value="1"/>
</dbReference>
<evidence type="ECO:0000256" key="10">
    <source>
        <dbReference type="ARBA" id="ARBA00022977"/>
    </source>
</evidence>
<evidence type="ECO:0000256" key="7">
    <source>
        <dbReference type="ARBA" id="ARBA00022777"/>
    </source>
</evidence>
<feature type="binding site" evidence="11">
    <location>
        <position position="159"/>
    </location>
    <ligand>
        <name>ATP</name>
        <dbReference type="ChEBI" id="CHEBI:30616"/>
    </ligand>
</feature>
<evidence type="ECO:0000256" key="9">
    <source>
        <dbReference type="ARBA" id="ARBA00022842"/>
    </source>
</evidence>
<name>A0A365L7X5_9BACL</name>
<organism evidence="12 13">
    <name type="scientific">Planococcus halotolerans</name>
    <dbReference type="NCBI Taxonomy" id="2233542"/>
    <lineage>
        <taxon>Bacteria</taxon>
        <taxon>Bacillati</taxon>
        <taxon>Bacillota</taxon>
        <taxon>Bacilli</taxon>
        <taxon>Bacillales</taxon>
        <taxon>Caryophanaceae</taxon>
        <taxon>Planococcus</taxon>
    </lineage>
</organism>
<dbReference type="GO" id="GO:0004417">
    <property type="term" value="F:hydroxyethylthiazole kinase activity"/>
    <property type="evidence" value="ECO:0007669"/>
    <property type="project" value="UniProtKB-UniRule"/>
</dbReference>
<dbReference type="InterPro" id="IPR000417">
    <property type="entry name" value="Hyethyz_kinase"/>
</dbReference>
<evidence type="ECO:0000256" key="3">
    <source>
        <dbReference type="ARBA" id="ARBA00004868"/>
    </source>
</evidence>
<feature type="binding site" evidence="11">
    <location>
        <position position="186"/>
    </location>
    <ligand>
        <name>substrate</name>
    </ligand>
</feature>
<evidence type="ECO:0000256" key="1">
    <source>
        <dbReference type="ARBA" id="ARBA00001771"/>
    </source>
</evidence>
<dbReference type="UniPathway" id="UPA00060">
    <property type="reaction ID" value="UER00139"/>
</dbReference>
<dbReference type="Proteomes" id="UP000251002">
    <property type="component" value="Unassembled WGS sequence"/>
</dbReference>
<dbReference type="InterPro" id="IPR029056">
    <property type="entry name" value="Ribokinase-like"/>
</dbReference>
<gene>
    <name evidence="11" type="primary">thiM</name>
    <name evidence="12" type="ORF">DP120_04295</name>
</gene>
<dbReference type="RefSeq" id="WP_112222126.1">
    <property type="nucleotide sequence ID" value="NZ_CP196859.1"/>
</dbReference>
<feature type="binding site" evidence="11">
    <location>
        <position position="37"/>
    </location>
    <ligand>
        <name>substrate</name>
    </ligand>
</feature>
<evidence type="ECO:0000256" key="6">
    <source>
        <dbReference type="ARBA" id="ARBA00022741"/>
    </source>
</evidence>
<accession>A0A365L7X5</accession>
<dbReference type="PRINTS" id="PR01099">
    <property type="entry name" value="HYETHTZKNASE"/>
</dbReference>
<evidence type="ECO:0000313" key="13">
    <source>
        <dbReference type="Proteomes" id="UP000251002"/>
    </source>
</evidence>
<comment type="function">
    <text evidence="11">Catalyzes the phosphorylation of the hydroxyl group of 4-methyl-5-beta-hydroxyethylthiazole (THZ).</text>
</comment>